<keyword evidence="2" id="KW-1185">Reference proteome</keyword>
<accession>A0A2T5K8F3</accession>
<protein>
    <submittedName>
        <fullName evidence="1">Uncharacterized protein DUF2478</fullName>
    </submittedName>
</protein>
<name>A0A2T5K8F3_9RHOB</name>
<dbReference type="RefSeq" id="WP_108220886.1">
    <property type="nucleotide sequence ID" value="NZ_CP090021.1"/>
</dbReference>
<gene>
    <name evidence="1" type="ORF">C8J28_107117</name>
</gene>
<proteinExistence type="predicted"/>
<evidence type="ECO:0000313" key="2">
    <source>
        <dbReference type="Proteomes" id="UP000244060"/>
    </source>
</evidence>
<dbReference type="OrthoDB" id="5918880at2"/>
<dbReference type="EMBL" id="QAOT01000007">
    <property type="protein sequence ID" value="PTR18693.1"/>
    <property type="molecule type" value="Genomic_DNA"/>
</dbReference>
<evidence type="ECO:0000313" key="1">
    <source>
        <dbReference type="EMBL" id="PTR18693.1"/>
    </source>
</evidence>
<dbReference type="InterPro" id="IPR018912">
    <property type="entry name" value="DUF2478"/>
</dbReference>
<dbReference type="Pfam" id="PF10649">
    <property type="entry name" value="DUF2478"/>
    <property type="match status" value="1"/>
</dbReference>
<comment type="caution">
    <text evidence="1">The sequence shown here is derived from an EMBL/GenBank/DDBJ whole genome shotgun (WGS) entry which is preliminary data.</text>
</comment>
<organism evidence="1 2">
    <name type="scientific">Cereibacter azotoformans</name>
    <dbReference type="NCBI Taxonomy" id="43057"/>
    <lineage>
        <taxon>Bacteria</taxon>
        <taxon>Pseudomonadati</taxon>
        <taxon>Pseudomonadota</taxon>
        <taxon>Alphaproteobacteria</taxon>
        <taxon>Rhodobacterales</taxon>
        <taxon>Paracoccaceae</taxon>
        <taxon>Cereibacter</taxon>
    </lineage>
</organism>
<dbReference type="Proteomes" id="UP000244060">
    <property type="component" value="Unassembled WGS sequence"/>
</dbReference>
<sequence length="171" mass="18181">MKQSDIPDERLPIAALPIRPDAPIDRLLAWVVADLQAEGLRIAGFRQCDGVRLEDLITGASYPITQSLGPGSSSCRLDPQGLAVAAAAALAALEEGPDLLLIPRFGKAEMEGEGMRAVIARACERDVPVLVAVRSSAEPAWQAFAGGLSHWLPVEREAVTGWCRTACAERA</sequence>
<reference evidence="1 2" key="1">
    <citation type="submission" date="2018-04" db="EMBL/GenBank/DDBJ databases">
        <title>Genomic Encyclopedia of Type Strains, Phase III (KMG-III): the genomes of soil and plant-associated and newly described type strains.</title>
        <authorList>
            <person name="Whitman W."/>
        </authorList>
    </citation>
    <scope>NUCLEOTIDE SEQUENCE [LARGE SCALE GENOMIC DNA]</scope>
    <source>
        <strain evidence="1 2">KA25</strain>
    </source>
</reference>
<dbReference type="AlphaFoldDB" id="A0A2T5K8F3"/>